<dbReference type="Proteomes" id="UP000035054">
    <property type="component" value="Unassembled WGS sequence"/>
</dbReference>
<comment type="caution">
    <text evidence="1">The sequence shown here is derived from an EMBL/GenBank/DDBJ whole genome shotgun (WGS) entry which is preliminary data.</text>
</comment>
<proteinExistence type="predicted"/>
<reference evidence="1 2" key="1">
    <citation type="submission" date="2015-01" db="EMBL/GenBank/DDBJ databases">
        <title>Lifestyle Evolution in Cyanobacterial Symbionts of Sponges.</title>
        <authorList>
            <person name="Burgsdorf I."/>
            <person name="Slaby B.M."/>
            <person name="Handley K.M."/>
            <person name="Haber M."/>
            <person name="Blom J."/>
            <person name="Marshall C.W."/>
            <person name="Gilbert J.A."/>
            <person name="Hentschel U."/>
            <person name="Steindler L."/>
        </authorList>
    </citation>
    <scope>NUCLEOTIDE SEQUENCE [LARGE SCALE GENOMIC DNA]</scope>
    <source>
        <strain evidence="1">142</strain>
    </source>
</reference>
<protein>
    <recommendedName>
        <fullName evidence="3">Transposase DDE domain-containing protein</fullName>
    </recommendedName>
</protein>
<organism evidence="1 2">
    <name type="scientific">Candidatus Synechococcus spongiarum 142</name>
    <dbReference type="NCBI Taxonomy" id="1608213"/>
    <lineage>
        <taxon>Bacteria</taxon>
        <taxon>Bacillati</taxon>
        <taxon>Cyanobacteriota</taxon>
        <taxon>Cyanophyceae</taxon>
        <taxon>Synechococcales</taxon>
        <taxon>Synechococcaceae</taxon>
        <taxon>Synechococcus</taxon>
    </lineage>
</organism>
<sequence length="72" mass="8081">MLNKVLLHKRFSIDTLFDMLKSSMGMEYTRHQFPTNVFVHLSCLAAYILAQLKAKIGTVAIPDPMPSIPTTS</sequence>
<evidence type="ECO:0000313" key="2">
    <source>
        <dbReference type="Proteomes" id="UP000035054"/>
    </source>
</evidence>
<evidence type="ECO:0000313" key="1">
    <source>
        <dbReference type="EMBL" id="KKZ14587.1"/>
    </source>
</evidence>
<dbReference type="AlphaFoldDB" id="A0A6N3X0V6"/>
<name>A0A6N3X0V6_9SYNE</name>
<accession>A0A6N3X0V6</accession>
<gene>
    <name evidence="1" type="ORF">TH68_04490</name>
</gene>
<dbReference type="EMBL" id="JXUO01000151">
    <property type="protein sequence ID" value="KKZ14587.1"/>
    <property type="molecule type" value="Genomic_DNA"/>
</dbReference>
<evidence type="ECO:0008006" key="3">
    <source>
        <dbReference type="Google" id="ProtNLM"/>
    </source>
</evidence>